<dbReference type="EMBL" id="DUTF01000349">
    <property type="protein sequence ID" value="HHY28267.1"/>
    <property type="molecule type" value="Genomic_DNA"/>
</dbReference>
<gene>
    <name evidence="4" type="ORF">GX523_16310</name>
</gene>
<dbReference type="PANTHER" id="PTHR43479:SF7">
    <property type="entry name" value="TETR-FAMILY TRANSCRIPTIONAL REGULATOR"/>
    <property type="match status" value="1"/>
</dbReference>
<dbReference type="GO" id="GO:0003677">
    <property type="term" value="F:DNA binding"/>
    <property type="evidence" value="ECO:0007669"/>
    <property type="project" value="UniProtKB-UniRule"/>
</dbReference>
<dbReference type="InterPro" id="IPR039532">
    <property type="entry name" value="TetR_C_Firmicutes"/>
</dbReference>
<dbReference type="InterPro" id="IPR050624">
    <property type="entry name" value="HTH-type_Tx_Regulator"/>
</dbReference>
<dbReference type="Pfam" id="PF14278">
    <property type="entry name" value="TetR_C_8"/>
    <property type="match status" value="1"/>
</dbReference>
<dbReference type="Gene3D" id="1.10.357.10">
    <property type="entry name" value="Tetracycline Repressor, domain 2"/>
    <property type="match status" value="1"/>
</dbReference>
<evidence type="ECO:0000259" key="3">
    <source>
        <dbReference type="PROSITE" id="PS50977"/>
    </source>
</evidence>
<name>A0A7C7D7M2_9FIRM</name>
<dbReference type="Proteomes" id="UP000553059">
    <property type="component" value="Unassembled WGS sequence"/>
</dbReference>
<dbReference type="InterPro" id="IPR001647">
    <property type="entry name" value="HTH_TetR"/>
</dbReference>
<dbReference type="PROSITE" id="PS50977">
    <property type="entry name" value="HTH_TETR_2"/>
    <property type="match status" value="1"/>
</dbReference>
<dbReference type="AlphaFoldDB" id="A0A7C7D7M2"/>
<dbReference type="InterPro" id="IPR009057">
    <property type="entry name" value="Homeodomain-like_sf"/>
</dbReference>
<keyword evidence="1 2" id="KW-0238">DNA-binding</keyword>
<evidence type="ECO:0000256" key="1">
    <source>
        <dbReference type="ARBA" id="ARBA00023125"/>
    </source>
</evidence>
<sequence length="191" mass="22509">MSQTTKRALEESLKKMLLKKPINKITISDITEDCGINRMTFYYHFKDIYDLVEWSCIEDARKALDGKKTYDTWQQGFLQIFQAVLDNKPFIQNVYQSVSREQVETYLYTLTHNLLIGVIEEKAVGMEVRDTDKEFIANFYKFAFVGLMLDWIKDGMRKDPQQIIDRLSILIEGDMTRALNKYRLDQTHQTP</sequence>
<organism evidence="4 5">
    <name type="scientific">Desulfitobacterium dehalogenans</name>
    <dbReference type="NCBI Taxonomy" id="36854"/>
    <lineage>
        <taxon>Bacteria</taxon>
        <taxon>Bacillati</taxon>
        <taxon>Bacillota</taxon>
        <taxon>Clostridia</taxon>
        <taxon>Eubacteriales</taxon>
        <taxon>Desulfitobacteriaceae</taxon>
        <taxon>Desulfitobacterium</taxon>
    </lineage>
</organism>
<evidence type="ECO:0000256" key="2">
    <source>
        <dbReference type="PROSITE-ProRule" id="PRU00335"/>
    </source>
</evidence>
<dbReference type="SUPFAM" id="SSF46689">
    <property type="entry name" value="Homeodomain-like"/>
    <property type="match status" value="1"/>
</dbReference>
<protein>
    <submittedName>
        <fullName evidence="4">TetR family transcriptional regulator</fullName>
    </submittedName>
</protein>
<dbReference type="PANTHER" id="PTHR43479">
    <property type="entry name" value="ACREF/ENVCD OPERON REPRESSOR-RELATED"/>
    <property type="match status" value="1"/>
</dbReference>
<comment type="caution">
    <text evidence="4">The sequence shown here is derived from an EMBL/GenBank/DDBJ whole genome shotgun (WGS) entry which is preliminary data.</text>
</comment>
<reference evidence="4 5" key="1">
    <citation type="journal article" date="2020" name="Biotechnol. Biofuels">
        <title>New insights from the biogas microbiome by comprehensive genome-resolved metagenomics of nearly 1600 species originating from multiple anaerobic digesters.</title>
        <authorList>
            <person name="Campanaro S."/>
            <person name="Treu L."/>
            <person name="Rodriguez-R L.M."/>
            <person name="Kovalovszki A."/>
            <person name="Ziels R.M."/>
            <person name="Maus I."/>
            <person name="Zhu X."/>
            <person name="Kougias P.G."/>
            <person name="Basile A."/>
            <person name="Luo G."/>
            <person name="Schluter A."/>
            <person name="Konstantinidis K.T."/>
            <person name="Angelidaki I."/>
        </authorList>
    </citation>
    <scope>NUCLEOTIDE SEQUENCE [LARGE SCALE GENOMIC DNA]</scope>
    <source>
        <strain evidence="4">AS05jafATM_4</strain>
    </source>
</reference>
<evidence type="ECO:0000313" key="4">
    <source>
        <dbReference type="EMBL" id="HHY28267.1"/>
    </source>
</evidence>
<feature type="DNA-binding region" description="H-T-H motif" evidence="2">
    <location>
        <begin position="26"/>
        <end position="45"/>
    </location>
</feature>
<accession>A0A7C7D7M2</accession>
<proteinExistence type="predicted"/>
<feature type="domain" description="HTH tetR-type" evidence="3">
    <location>
        <begin position="3"/>
        <end position="63"/>
    </location>
</feature>
<dbReference type="Pfam" id="PF00440">
    <property type="entry name" value="TetR_N"/>
    <property type="match status" value="1"/>
</dbReference>
<evidence type="ECO:0000313" key="5">
    <source>
        <dbReference type="Proteomes" id="UP000553059"/>
    </source>
</evidence>